<organism evidence="1">
    <name type="scientific">Dendroctonus ponderosae</name>
    <name type="common">Mountain pine beetle</name>
    <dbReference type="NCBI Taxonomy" id="77166"/>
    <lineage>
        <taxon>Eukaryota</taxon>
        <taxon>Metazoa</taxon>
        <taxon>Ecdysozoa</taxon>
        <taxon>Arthropoda</taxon>
        <taxon>Hexapoda</taxon>
        <taxon>Insecta</taxon>
        <taxon>Pterygota</taxon>
        <taxon>Neoptera</taxon>
        <taxon>Endopterygota</taxon>
        <taxon>Coleoptera</taxon>
        <taxon>Polyphaga</taxon>
        <taxon>Cucujiformia</taxon>
        <taxon>Curculionidae</taxon>
        <taxon>Scolytinae</taxon>
        <taxon>Dendroctonus</taxon>
    </lineage>
</organism>
<dbReference type="AlphaFoldDB" id="N6USN8"/>
<reference evidence="1" key="1">
    <citation type="journal article" date="2013" name="Genome Biol.">
        <title>Draft genome of the mountain pine beetle, Dendroctonus ponderosae Hopkins, a major forest pest.</title>
        <authorList>
            <person name="Keeling C.I."/>
            <person name="Yuen M.M."/>
            <person name="Liao N.Y."/>
            <person name="Docking T.R."/>
            <person name="Chan S.K."/>
            <person name="Taylor G.A."/>
            <person name="Palmquist D.L."/>
            <person name="Jackman S.D."/>
            <person name="Nguyen A."/>
            <person name="Li M."/>
            <person name="Henderson H."/>
            <person name="Janes J.K."/>
            <person name="Zhao Y."/>
            <person name="Pandoh P."/>
            <person name="Moore R."/>
            <person name="Sperling F.A."/>
            <person name="Huber D.P."/>
            <person name="Birol I."/>
            <person name="Jones S.J."/>
            <person name="Bohlmann J."/>
        </authorList>
    </citation>
    <scope>NUCLEOTIDE SEQUENCE</scope>
</reference>
<proteinExistence type="predicted"/>
<dbReference type="HOGENOM" id="CLU_1437821_0_0_1"/>
<feature type="non-terminal residue" evidence="1">
    <location>
        <position position="1"/>
    </location>
</feature>
<name>N6USN8_DENPD</name>
<feature type="non-terminal residue" evidence="1">
    <location>
        <position position="189"/>
    </location>
</feature>
<dbReference type="EMBL" id="KB740064">
    <property type="protein sequence ID" value="ENN81767.1"/>
    <property type="molecule type" value="Genomic_DNA"/>
</dbReference>
<accession>N6USN8</accession>
<sequence>MRGHKKTKESGFFEGDSTETEVMTNTLKRTKVYTTSGDGRRIVEYSQEDSLIPSQNREAEEQWKALKIIMILMKYTADLAQDENVITPTFADDTAILISDHNPITASQKLQTAINKMEEWLTKWRVNEDTCVQVLFTMKRGECPPITINNTLIKTTDHAKYLGMHLDRRLTWKTHKHKKRKELDLESKK</sequence>
<evidence type="ECO:0000313" key="1">
    <source>
        <dbReference type="EMBL" id="ENN81767.1"/>
    </source>
</evidence>
<protein>
    <submittedName>
        <fullName evidence="1">Uncharacterized protein</fullName>
    </submittedName>
</protein>
<dbReference type="OrthoDB" id="63267at2759"/>
<gene>
    <name evidence="1" type="ORF">YQE_01860</name>
</gene>